<feature type="coiled-coil region" evidence="2">
    <location>
        <begin position="234"/>
        <end position="261"/>
    </location>
</feature>
<gene>
    <name evidence="5 6 7 8 9" type="primary">LOC106179081</name>
</gene>
<keyword evidence="2" id="KW-0175">Coiled coil</keyword>
<feature type="region of interest" description="Disordered" evidence="3">
    <location>
        <begin position="148"/>
        <end position="197"/>
    </location>
</feature>
<dbReference type="RefSeq" id="XP_013418041.1">
    <property type="nucleotide sequence ID" value="XM_013562587.2"/>
</dbReference>
<dbReference type="Pfam" id="PF11652">
    <property type="entry name" value="FAM167"/>
    <property type="match status" value="1"/>
</dbReference>
<evidence type="ECO:0000313" key="4">
    <source>
        <dbReference type="Proteomes" id="UP000085678"/>
    </source>
</evidence>
<dbReference type="GeneID" id="106179081"/>
<dbReference type="RefSeq" id="XP_013418044.1">
    <property type="nucleotide sequence ID" value="XM_013562590.2"/>
</dbReference>
<dbReference type="AlphaFoldDB" id="A0A1S3K6A5"/>
<dbReference type="OrthoDB" id="5965452at2759"/>
<evidence type="ECO:0000256" key="3">
    <source>
        <dbReference type="SAM" id="MobiDB-lite"/>
    </source>
</evidence>
<feature type="compositionally biased region" description="Polar residues" evidence="3">
    <location>
        <begin position="167"/>
        <end position="176"/>
    </location>
</feature>
<dbReference type="PANTHER" id="PTHR32289">
    <property type="entry name" value="PROTEIN FAM167A"/>
    <property type="match status" value="1"/>
</dbReference>
<evidence type="ECO:0000313" key="5">
    <source>
        <dbReference type="RefSeq" id="XP_013418041.1"/>
    </source>
</evidence>
<keyword evidence="4" id="KW-1185">Reference proteome</keyword>
<dbReference type="InterPro" id="IPR051771">
    <property type="entry name" value="FAM167_domain"/>
</dbReference>
<dbReference type="RefSeq" id="XP_013418045.1">
    <property type="nucleotide sequence ID" value="XM_013562591.2"/>
</dbReference>
<reference evidence="5 6" key="1">
    <citation type="submission" date="2025-04" db="UniProtKB">
        <authorList>
            <consortium name="RefSeq"/>
        </authorList>
    </citation>
    <scope>IDENTIFICATION</scope>
    <source>
        <tissue evidence="5 6">Gonads</tissue>
    </source>
</reference>
<evidence type="ECO:0000313" key="6">
    <source>
        <dbReference type="RefSeq" id="XP_013418042.1"/>
    </source>
</evidence>
<accession>A0A1S3K6A5</accession>
<protein>
    <submittedName>
        <fullName evidence="5 6">Protein FAM167A</fullName>
    </submittedName>
</protein>
<feature type="compositionally biased region" description="Basic and acidic residues" evidence="3">
    <location>
        <begin position="151"/>
        <end position="160"/>
    </location>
</feature>
<evidence type="ECO:0000313" key="8">
    <source>
        <dbReference type="RefSeq" id="XP_013418044.1"/>
    </source>
</evidence>
<evidence type="ECO:0000313" key="7">
    <source>
        <dbReference type="RefSeq" id="XP_013418043.1"/>
    </source>
</evidence>
<organism evidence="4 6">
    <name type="scientific">Lingula anatina</name>
    <name type="common">Brachiopod</name>
    <name type="synonym">Lingula unguis</name>
    <dbReference type="NCBI Taxonomy" id="7574"/>
    <lineage>
        <taxon>Eukaryota</taxon>
        <taxon>Metazoa</taxon>
        <taxon>Spiralia</taxon>
        <taxon>Lophotrochozoa</taxon>
        <taxon>Brachiopoda</taxon>
        <taxon>Linguliformea</taxon>
        <taxon>Lingulata</taxon>
        <taxon>Lingulida</taxon>
        <taxon>Linguloidea</taxon>
        <taxon>Lingulidae</taxon>
        <taxon>Lingula</taxon>
    </lineage>
</organism>
<sequence>MMAEENGNKDDDAHIYENADAVAAAAELEDVNQNVIRQRPRRRAALIGDALCNFIPNDYNKIPDEERNHLPRASTKMIDKLEFSPKKVKLSPPIMTLKNGLGDGRSPSMLNGDYASLSPMAPTTQEQQQQGGLAELKAMTARLNLSTRRRSTVEWQEKHLQRGTKGKPNSVQNGLGTISEDGVEDSDHTAAPLSEAEQRISDALDWLREELTEMRSQDQDLARQLISLRHEIHQLKLQQSCNEHQEMLADARDELEDEKEVKNLELWDTALDTSAENPTPLRSLGHLGVTRMNLTSRRFSMR</sequence>
<dbReference type="KEGG" id="lak:106179081"/>
<proteinExistence type="inferred from homology"/>
<evidence type="ECO:0000256" key="1">
    <source>
        <dbReference type="ARBA" id="ARBA00005489"/>
    </source>
</evidence>
<dbReference type="InterPro" id="IPR024280">
    <property type="entry name" value="FAM167"/>
</dbReference>
<dbReference type="Proteomes" id="UP000085678">
    <property type="component" value="Unplaced"/>
</dbReference>
<dbReference type="PANTHER" id="PTHR32289:SF1">
    <property type="entry name" value="PROTEIN FAM167A-LIKE"/>
    <property type="match status" value="1"/>
</dbReference>
<evidence type="ECO:0000313" key="9">
    <source>
        <dbReference type="RefSeq" id="XP_013418045.1"/>
    </source>
</evidence>
<dbReference type="RefSeq" id="XP_013418043.1">
    <property type="nucleotide sequence ID" value="XM_013562589.2"/>
</dbReference>
<evidence type="ECO:0000256" key="2">
    <source>
        <dbReference type="SAM" id="Coils"/>
    </source>
</evidence>
<comment type="similarity">
    <text evidence="1">Belongs to the FAM167 (SEC) family.</text>
</comment>
<dbReference type="RefSeq" id="XP_013418042.1">
    <property type="nucleotide sequence ID" value="XM_013562588.2"/>
</dbReference>
<name>A0A1S3K6A5_LINAN</name>